<evidence type="ECO:0000256" key="1">
    <source>
        <dbReference type="ARBA" id="ARBA00004123"/>
    </source>
</evidence>
<dbReference type="Pfam" id="PF00447">
    <property type="entry name" value="HSF_DNA-bind"/>
    <property type="match status" value="1"/>
</dbReference>
<comment type="subcellular location">
    <subcellularLocation>
        <location evidence="1">Nucleus</location>
    </subcellularLocation>
</comment>
<evidence type="ECO:0000256" key="4">
    <source>
        <dbReference type="ARBA" id="ARBA00023015"/>
    </source>
</evidence>
<keyword evidence="6" id="KW-0238">DNA-binding</keyword>
<keyword evidence="4" id="KW-0805">Transcription regulation</keyword>
<evidence type="ECO:0000256" key="5">
    <source>
        <dbReference type="ARBA" id="ARBA00023016"/>
    </source>
</evidence>
<dbReference type="OMA" id="MEDELIF"/>
<dbReference type="GO" id="GO:0034605">
    <property type="term" value="P:cellular response to heat"/>
    <property type="evidence" value="ECO:0007669"/>
    <property type="project" value="TreeGrafter"/>
</dbReference>
<evidence type="ECO:0000256" key="9">
    <source>
        <dbReference type="RuleBase" id="RU004020"/>
    </source>
</evidence>
<name>Q0PEL3_BETVU</name>
<evidence type="ECO:0000256" key="7">
    <source>
        <dbReference type="ARBA" id="ARBA00023163"/>
    </source>
</evidence>
<evidence type="ECO:0000313" key="11">
    <source>
        <dbReference type="EMBL" id="ABH08433.1"/>
    </source>
</evidence>
<protein>
    <submittedName>
        <fullName evidence="12">Heat stress transcription factor HSF</fullName>
    </submittedName>
    <submittedName>
        <fullName evidence="11">Putative heat shock factor</fullName>
    </submittedName>
</protein>
<evidence type="ECO:0000256" key="8">
    <source>
        <dbReference type="ARBA" id="ARBA00023242"/>
    </source>
</evidence>
<dbReference type="Gene3D" id="1.10.10.10">
    <property type="entry name" value="Winged helix-like DNA-binding domain superfamily/Winged helix DNA-binding domain"/>
    <property type="match status" value="1"/>
</dbReference>
<evidence type="ECO:0000259" key="10">
    <source>
        <dbReference type="PROSITE" id="PS00434"/>
    </source>
</evidence>
<dbReference type="FunFam" id="1.10.10.10:FF:000037">
    <property type="entry name" value="Heat stress transcription factor B-4"/>
    <property type="match status" value="1"/>
</dbReference>
<evidence type="ECO:0000256" key="6">
    <source>
        <dbReference type="ARBA" id="ARBA00023125"/>
    </source>
</evidence>
<reference evidence="12" key="3">
    <citation type="journal article" date="2009" name="Int J Plant Genomics">
        <title>A Nest of LTR Retrotransposons Adjacent the Disease Resistance-Priming Gene NPR1 in Beta vulgaris L. U.S. Hybrid H20.</title>
        <authorList>
            <person name="Kuykendall D."/>
            <person name="Shao J."/>
            <person name="Trimmer K."/>
        </authorList>
    </citation>
    <scope>NUCLEOTIDE SEQUENCE</scope>
</reference>
<sequence length="337" mass="38568">MEPKTELSLGGGIRSSGFVTTKMEDTEEKEVIELPKPLENLHEIGPPPFLSKTFEIVEDPETDTIVSWGVTFDSFIVWDISKFSDLLSKYFKHRNFNSFVRQLNTYGFRKVHLDRLEYANSGFQKGKKHLLKTIKRRNHGANNNTALLLQRETAIENIKKEQEALKLEILDLKKEQQNSNTCLAALGERVKFVEWKQREFIMLIAKAMKRTSSFQQVLQNYRHNKVLSSGEFYKKRRLASTSDSLALADQFLANSPTTTQNKEDVSTFQYEANSFVGSAGQKSNLASETSSPDLSSGSYIMWEKLMADDVICKDDREEKYVHELENLITKPSSLICK</sequence>
<evidence type="ECO:0000256" key="3">
    <source>
        <dbReference type="ARBA" id="ARBA00022553"/>
    </source>
</evidence>
<reference evidence="11" key="2">
    <citation type="journal article" date="2007" name="J. Sugar Beet Res.">
        <title>The disease resistance control gene NIM1 (NPR1) in Beta vulgaris.</title>
        <authorList>
            <person name="Kuykendall L.D."/>
            <person name="McGrath M."/>
        </authorList>
    </citation>
    <scope>NUCLEOTIDE SEQUENCE</scope>
    <source>
        <strain evidence="11">Hybrid US H20</strain>
    </source>
</reference>
<comment type="similarity">
    <text evidence="9">Belongs to the HSF family.</text>
</comment>
<dbReference type="EMBL" id="DQ851167">
    <property type="protein sequence ID" value="ABH08433.1"/>
    <property type="molecule type" value="Genomic_DNA"/>
</dbReference>
<organism evidence="11">
    <name type="scientific">Beta vulgaris</name>
    <name type="common">Sugar beet</name>
    <dbReference type="NCBI Taxonomy" id="161934"/>
    <lineage>
        <taxon>Eukaryota</taxon>
        <taxon>Viridiplantae</taxon>
        <taxon>Streptophyta</taxon>
        <taxon>Embryophyta</taxon>
        <taxon>Tracheophyta</taxon>
        <taxon>Spermatophyta</taxon>
        <taxon>Magnoliopsida</taxon>
        <taxon>eudicotyledons</taxon>
        <taxon>Gunneridae</taxon>
        <taxon>Pentapetalae</taxon>
        <taxon>Caryophyllales</taxon>
        <taxon>Chenopodiaceae</taxon>
        <taxon>Betoideae</taxon>
        <taxon>Beta</taxon>
    </lineage>
</organism>
<dbReference type="SUPFAM" id="SSF46785">
    <property type="entry name" value="Winged helix' DNA-binding domain"/>
    <property type="match status" value="1"/>
</dbReference>
<dbReference type="SMART" id="SM00415">
    <property type="entry name" value="HSF"/>
    <property type="match status" value="1"/>
</dbReference>
<dbReference type="GO" id="GO:0005634">
    <property type="term" value="C:nucleus"/>
    <property type="evidence" value="ECO:0007669"/>
    <property type="project" value="UniProtKB-SubCell"/>
</dbReference>
<dbReference type="PANTHER" id="PTHR10015">
    <property type="entry name" value="HEAT SHOCK TRANSCRIPTION FACTOR"/>
    <property type="match status" value="1"/>
</dbReference>
<dbReference type="InterPro" id="IPR036388">
    <property type="entry name" value="WH-like_DNA-bd_sf"/>
</dbReference>
<dbReference type="PANTHER" id="PTHR10015:SF337">
    <property type="entry name" value="HEAT STRESS TRANSCRIPTION FACTOR A-3"/>
    <property type="match status" value="1"/>
</dbReference>
<dbReference type="InterPro" id="IPR000232">
    <property type="entry name" value="HSF_DNA-bd"/>
</dbReference>
<dbReference type="SMR" id="Q0PEL3"/>
<dbReference type="InterPro" id="IPR036390">
    <property type="entry name" value="WH_DNA-bd_sf"/>
</dbReference>
<dbReference type="GO" id="GO:0000978">
    <property type="term" value="F:RNA polymerase II cis-regulatory region sequence-specific DNA binding"/>
    <property type="evidence" value="ECO:0007669"/>
    <property type="project" value="TreeGrafter"/>
</dbReference>
<dbReference type="AlphaFoldDB" id="Q0PEL3"/>
<keyword evidence="7" id="KW-0804">Transcription</keyword>
<reference evidence="12" key="1">
    <citation type="submission" date="2006-11" db="EMBL/GenBank/DDBJ databases">
        <authorList>
            <person name="Kuykendall L.D."/>
            <person name="Shao J."/>
            <person name="Murphy T."/>
        </authorList>
    </citation>
    <scope>NUCLEOTIDE SEQUENCE</scope>
</reference>
<dbReference type="PROSITE" id="PS00434">
    <property type="entry name" value="HSF_DOMAIN"/>
    <property type="match status" value="1"/>
</dbReference>
<feature type="domain" description="HSF-type DNA-binding" evidence="10">
    <location>
        <begin position="87"/>
        <end position="111"/>
    </location>
</feature>
<evidence type="ECO:0000256" key="2">
    <source>
        <dbReference type="ARBA" id="ARBA00011233"/>
    </source>
</evidence>
<comment type="subunit">
    <text evidence="2">Homotrimer.</text>
</comment>
<evidence type="ECO:0000313" key="12">
    <source>
        <dbReference type="EMBL" id="ABM55235.1"/>
    </source>
</evidence>
<dbReference type="PRINTS" id="PR00056">
    <property type="entry name" value="HSFDOMAIN"/>
</dbReference>
<keyword evidence="5 11" id="KW-0346">Stress response</keyword>
<dbReference type="GO" id="GO:0006357">
    <property type="term" value="P:regulation of transcription by RNA polymerase II"/>
    <property type="evidence" value="ECO:0007669"/>
    <property type="project" value="TreeGrafter"/>
</dbReference>
<proteinExistence type="inferred from homology"/>
<keyword evidence="8" id="KW-0539">Nucleus</keyword>
<keyword evidence="3" id="KW-0597">Phosphoprotein</keyword>
<dbReference type="EMBL" id="EF101866">
    <property type="protein sequence ID" value="ABM55235.1"/>
    <property type="molecule type" value="Genomic_DNA"/>
</dbReference>
<accession>Q0PEL3</accession>
<dbReference type="GO" id="GO:0003700">
    <property type="term" value="F:DNA-binding transcription factor activity"/>
    <property type="evidence" value="ECO:0007669"/>
    <property type="project" value="InterPro"/>
</dbReference>